<dbReference type="OrthoDB" id="3440338at2759"/>
<evidence type="ECO:0000313" key="2">
    <source>
        <dbReference type="Proteomes" id="UP000696280"/>
    </source>
</evidence>
<evidence type="ECO:0000313" key="1">
    <source>
        <dbReference type="EMBL" id="CAG8956211.1"/>
    </source>
</evidence>
<proteinExistence type="predicted"/>
<dbReference type="AlphaFoldDB" id="A0A9N9PQW1"/>
<comment type="caution">
    <text evidence="1">The sequence shown here is derived from an EMBL/GenBank/DDBJ whole genome shotgun (WGS) entry which is preliminary data.</text>
</comment>
<protein>
    <submittedName>
        <fullName evidence="1">Uncharacterized protein</fullName>
    </submittedName>
</protein>
<gene>
    <name evidence="1" type="ORF">HYFRA_00003591</name>
</gene>
<name>A0A9N9PQW1_9HELO</name>
<accession>A0A9N9PQW1</accession>
<dbReference type="EMBL" id="CAJVRL010000070">
    <property type="protein sequence ID" value="CAG8956211.1"/>
    <property type="molecule type" value="Genomic_DNA"/>
</dbReference>
<sequence length="273" mass="31542">MLVTIELYIRGFAKVDEESSKLAEKVDGAISPIADPVNTKEGYRRYFKSEAQVKICREWIECVRLRLSILPPNDALDRPLSEVGYATHGITRLKSHATHRSSNYLTNLADAVCCIQQPRRFYIRQFILNYTVYYNDASFAEIMASRLALCYTSIGGGFSHHAAGLSYGGANNVEKDYYPKRQRELFSSNTFLQRRQWEYARMTKHANILRNEVLGEMHIQKEAKEFEYNLNTLEKSIDAETDKALKDRQALSDELDPLAKLLEEFGTREWRTY</sequence>
<reference evidence="1" key="1">
    <citation type="submission" date="2021-07" db="EMBL/GenBank/DDBJ databases">
        <authorList>
            <person name="Durling M."/>
        </authorList>
    </citation>
    <scope>NUCLEOTIDE SEQUENCE</scope>
</reference>
<organism evidence="1 2">
    <name type="scientific">Hymenoscyphus fraxineus</name>
    <dbReference type="NCBI Taxonomy" id="746836"/>
    <lineage>
        <taxon>Eukaryota</taxon>
        <taxon>Fungi</taxon>
        <taxon>Dikarya</taxon>
        <taxon>Ascomycota</taxon>
        <taxon>Pezizomycotina</taxon>
        <taxon>Leotiomycetes</taxon>
        <taxon>Helotiales</taxon>
        <taxon>Helotiaceae</taxon>
        <taxon>Hymenoscyphus</taxon>
    </lineage>
</organism>
<dbReference type="Proteomes" id="UP000696280">
    <property type="component" value="Unassembled WGS sequence"/>
</dbReference>
<keyword evidence="2" id="KW-1185">Reference proteome</keyword>